<dbReference type="AlphaFoldDB" id="A0A2W5SWJ3"/>
<proteinExistence type="predicted"/>
<sequence length="97" mass="11175">MQRRVLLVALLCFAIAAALLVVFFPLKLKMLCWDGCPQNGMIYLLYRRSYPLAECYANHEVAVFSDPWEHDYVGCSPLHDPFTSYEHLPSWLASFFG</sequence>
<accession>A0A2W5SWJ3</accession>
<reference evidence="1 2" key="1">
    <citation type="submission" date="2017-08" db="EMBL/GenBank/DDBJ databases">
        <title>Infants hospitalized years apart are colonized by the same room-sourced microbial strains.</title>
        <authorList>
            <person name="Brooks B."/>
            <person name="Olm M.R."/>
            <person name="Firek B.A."/>
            <person name="Baker R."/>
            <person name="Thomas B.C."/>
            <person name="Morowitz M.J."/>
            <person name="Banfield J.F."/>
        </authorList>
    </citation>
    <scope>NUCLEOTIDE SEQUENCE [LARGE SCALE GENOMIC DNA]</scope>
    <source>
        <strain evidence="1">S2_003_000_R2_14</strain>
    </source>
</reference>
<dbReference type="Proteomes" id="UP000249061">
    <property type="component" value="Unassembled WGS sequence"/>
</dbReference>
<gene>
    <name evidence="1" type="ORF">DI536_33040</name>
</gene>
<comment type="caution">
    <text evidence="1">The sequence shown here is derived from an EMBL/GenBank/DDBJ whole genome shotgun (WGS) entry which is preliminary data.</text>
</comment>
<organism evidence="1 2">
    <name type="scientific">Archangium gephyra</name>
    <dbReference type="NCBI Taxonomy" id="48"/>
    <lineage>
        <taxon>Bacteria</taxon>
        <taxon>Pseudomonadati</taxon>
        <taxon>Myxococcota</taxon>
        <taxon>Myxococcia</taxon>
        <taxon>Myxococcales</taxon>
        <taxon>Cystobacterineae</taxon>
        <taxon>Archangiaceae</taxon>
        <taxon>Archangium</taxon>
    </lineage>
</organism>
<evidence type="ECO:0000313" key="2">
    <source>
        <dbReference type="Proteomes" id="UP000249061"/>
    </source>
</evidence>
<name>A0A2W5SWJ3_9BACT</name>
<protein>
    <submittedName>
        <fullName evidence="1">Uncharacterized protein</fullName>
    </submittedName>
</protein>
<evidence type="ECO:0000313" key="1">
    <source>
        <dbReference type="EMBL" id="PZR05123.1"/>
    </source>
</evidence>
<dbReference type="EMBL" id="QFQP01000048">
    <property type="protein sequence ID" value="PZR05123.1"/>
    <property type="molecule type" value="Genomic_DNA"/>
</dbReference>